<keyword evidence="1" id="KW-0812">Transmembrane</keyword>
<sequence length="73" mass="8381">MNMEKLLFVGIPFLYLCCYPIFYFHAPILTLPSGKLNLILLSHSFTQIAGIIFGYMLITSFYKVSKYPVIIGR</sequence>
<feature type="transmembrane region" description="Helical" evidence="1">
    <location>
        <begin position="38"/>
        <end position="58"/>
    </location>
</feature>
<keyword evidence="3" id="KW-1185">Reference proteome</keyword>
<evidence type="ECO:0000313" key="2">
    <source>
        <dbReference type="EMBL" id="RKL67218.1"/>
    </source>
</evidence>
<keyword evidence="1" id="KW-0472">Membrane</keyword>
<name>A0A3A9K6Y9_9BACI</name>
<gene>
    <name evidence="2" type="ORF">CR203_11965</name>
</gene>
<feature type="transmembrane region" description="Helical" evidence="1">
    <location>
        <begin position="7"/>
        <end position="26"/>
    </location>
</feature>
<dbReference type="Proteomes" id="UP000281498">
    <property type="component" value="Unassembled WGS sequence"/>
</dbReference>
<evidence type="ECO:0000256" key="1">
    <source>
        <dbReference type="SAM" id="Phobius"/>
    </source>
</evidence>
<protein>
    <submittedName>
        <fullName evidence="2">Uncharacterized protein</fullName>
    </submittedName>
</protein>
<reference evidence="2 3" key="1">
    <citation type="submission" date="2017-10" db="EMBL/GenBank/DDBJ databases">
        <title>Bacillus sp. nov., a halophilic bacterium isolated from a Keqin Lake.</title>
        <authorList>
            <person name="Wang H."/>
        </authorList>
    </citation>
    <scope>NUCLEOTIDE SEQUENCE [LARGE SCALE GENOMIC DNA]</scope>
    <source>
        <strain evidence="2 3">KCTC 13187</strain>
    </source>
</reference>
<keyword evidence="1" id="KW-1133">Transmembrane helix</keyword>
<proteinExistence type="predicted"/>
<comment type="caution">
    <text evidence="2">The sequence shown here is derived from an EMBL/GenBank/DDBJ whole genome shotgun (WGS) entry which is preliminary data.</text>
</comment>
<dbReference type="OrthoDB" id="2973330at2"/>
<organism evidence="2 3">
    <name type="scientific">Salipaludibacillus neizhouensis</name>
    <dbReference type="NCBI Taxonomy" id="885475"/>
    <lineage>
        <taxon>Bacteria</taxon>
        <taxon>Bacillati</taxon>
        <taxon>Bacillota</taxon>
        <taxon>Bacilli</taxon>
        <taxon>Bacillales</taxon>
        <taxon>Bacillaceae</taxon>
    </lineage>
</organism>
<dbReference type="RefSeq" id="WP_110937295.1">
    <property type="nucleotide sequence ID" value="NZ_KZ614146.1"/>
</dbReference>
<accession>A0A3A9K6Y9</accession>
<evidence type="ECO:0000313" key="3">
    <source>
        <dbReference type="Proteomes" id="UP000281498"/>
    </source>
</evidence>
<dbReference type="AlphaFoldDB" id="A0A3A9K6Y9"/>
<dbReference type="EMBL" id="PDOE01000004">
    <property type="protein sequence ID" value="RKL67218.1"/>
    <property type="molecule type" value="Genomic_DNA"/>
</dbReference>